<reference evidence="1 2" key="1">
    <citation type="submission" date="2015-04" db="EMBL/GenBank/DDBJ databases">
        <title>Diachasmimorpha longicaudata entomopoxvirus genome.</title>
        <authorList>
            <person name="Coffman K.A."/>
            <person name="Burke G.R."/>
        </authorList>
    </citation>
    <scope>NUCLEOTIDE SEQUENCE [LARGE SCALE GENOMIC DNA]</scope>
</reference>
<keyword evidence="2" id="KW-1185">Reference proteome</keyword>
<protein>
    <submittedName>
        <fullName evidence="1">Uncharacterized protein</fullName>
    </submittedName>
</protein>
<dbReference type="EMBL" id="KR095315">
    <property type="protein sequence ID" value="AKS26332.1"/>
    <property type="molecule type" value="Genomic_DNA"/>
</dbReference>
<evidence type="ECO:0000313" key="1">
    <source>
        <dbReference type="EMBL" id="AKS26332.1"/>
    </source>
</evidence>
<organism evidence="1 2">
    <name type="scientific">Diachasmimorpha longicaudata entomopoxvirus</name>
    <dbReference type="NCBI Taxonomy" id="109981"/>
    <lineage>
        <taxon>Viruses</taxon>
        <taxon>Varidnaviria</taxon>
        <taxon>Bamfordvirae</taxon>
        <taxon>Nucleocytoviricota</taxon>
        <taxon>Pokkesviricetes</taxon>
        <taxon>Chitovirales</taxon>
        <taxon>Poxviridae</taxon>
        <taxon>Entomopoxvirinae</taxon>
        <taxon>Epsilonentomopoxvirus</taxon>
        <taxon>Epsilonentomopoxvirus dlongicaudata</taxon>
        <taxon>Diachasmimorpha entomopoxvirus</taxon>
    </lineage>
</organism>
<dbReference type="Proteomes" id="UP000593702">
    <property type="component" value="Segment"/>
</dbReference>
<accession>A0A7R5WCX6</accession>
<evidence type="ECO:0000313" key="2">
    <source>
        <dbReference type="Proteomes" id="UP000593702"/>
    </source>
</evidence>
<proteinExistence type="predicted"/>
<sequence length="76" mass="8494">MPNTPSVSNMPEYLSLAKSQIDPKKEQIAKKKIEEALLHNEESKKLKAITKKDVADSLDAEEQALFIQIYGSIPLP</sequence>
<name>A0A7R5WCX6_9POXV</name>
<gene>
    <name evidence="1" type="ORF">DLEV_041</name>
</gene>